<comment type="catalytic activity">
    <reaction evidence="7">
        <text>L-threonyl-[protein] + ATP = O-phospho-L-threonyl-[protein] + ADP + H(+)</text>
        <dbReference type="Rhea" id="RHEA:46608"/>
        <dbReference type="Rhea" id="RHEA-COMP:11060"/>
        <dbReference type="Rhea" id="RHEA-COMP:11605"/>
        <dbReference type="ChEBI" id="CHEBI:15378"/>
        <dbReference type="ChEBI" id="CHEBI:30013"/>
        <dbReference type="ChEBI" id="CHEBI:30616"/>
        <dbReference type="ChEBI" id="CHEBI:61977"/>
        <dbReference type="ChEBI" id="CHEBI:456216"/>
        <dbReference type="EC" id="2.7.11.1"/>
    </reaction>
</comment>
<keyword evidence="4" id="KW-0547">Nucleotide-binding</keyword>
<evidence type="ECO:0000256" key="7">
    <source>
        <dbReference type="ARBA" id="ARBA00047899"/>
    </source>
</evidence>
<keyword evidence="5 11" id="KW-0418">Kinase</keyword>
<dbReference type="InterPro" id="IPR011009">
    <property type="entry name" value="Kinase-like_dom_sf"/>
</dbReference>
<evidence type="ECO:0000256" key="9">
    <source>
        <dbReference type="SAM" id="Phobius"/>
    </source>
</evidence>
<dbReference type="SMART" id="SM00220">
    <property type="entry name" value="S_TKc"/>
    <property type="match status" value="1"/>
</dbReference>
<gene>
    <name evidence="11" type="ORF">LY90DRAFT_399240</name>
</gene>
<keyword evidence="12" id="KW-1185">Reference proteome</keyword>
<evidence type="ECO:0000256" key="8">
    <source>
        <dbReference type="ARBA" id="ARBA00048679"/>
    </source>
</evidence>
<dbReference type="EMBL" id="MCOG01000017">
    <property type="protein sequence ID" value="ORY78310.1"/>
    <property type="molecule type" value="Genomic_DNA"/>
</dbReference>
<organism evidence="11 12">
    <name type="scientific">Neocallimastix californiae</name>
    <dbReference type="NCBI Taxonomy" id="1754190"/>
    <lineage>
        <taxon>Eukaryota</taxon>
        <taxon>Fungi</taxon>
        <taxon>Fungi incertae sedis</taxon>
        <taxon>Chytridiomycota</taxon>
        <taxon>Chytridiomycota incertae sedis</taxon>
        <taxon>Neocallimastigomycetes</taxon>
        <taxon>Neocallimastigales</taxon>
        <taxon>Neocallimastigaceae</taxon>
        <taxon>Neocallimastix</taxon>
    </lineage>
</organism>
<dbReference type="Gene3D" id="1.10.510.10">
    <property type="entry name" value="Transferase(Phosphotransferase) domain 1"/>
    <property type="match status" value="1"/>
</dbReference>
<keyword evidence="2" id="KW-0723">Serine/threonine-protein kinase</keyword>
<evidence type="ECO:0000313" key="12">
    <source>
        <dbReference type="Proteomes" id="UP000193920"/>
    </source>
</evidence>
<dbReference type="GO" id="GO:0005737">
    <property type="term" value="C:cytoplasm"/>
    <property type="evidence" value="ECO:0007669"/>
    <property type="project" value="TreeGrafter"/>
</dbReference>
<feature type="domain" description="Protein kinase" evidence="10">
    <location>
        <begin position="29"/>
        <end position="305"/>
    </location>
</feature>
<evidence type="ECO:0000256" key="6">
    <source>
        <dbReference type="ARBA" id="ARBA00022840"/>
    </source>
</evidence>
<reference evidence="11 12" key="1">
    <citation type="submission" date="2016-08" db="EMBL/GenBank/DDBJ databases">
        <title>A Parts List for Fungal Cellulosomes Revealed by Comparative Genomics.</title>
        <authorList>
            <consortium name="DOE Joint Genome Institute"/>
            <person name="Haitjema C.H."/>
            <person name="Gilmore S.P."/>
            <person name="Henske J.K."/>
            <person name="Solomon K.V."/>
            <person name="De Groot R."/>
            <person name="Kuo A."/>
            <person name="Mondo S.J."/>
            <person name="Salamov A.A."/>
            <person name="Labutti K."/>
            <person name="Zhao Z."/>
            <person name="Chiniquy J."/>
            <person name="Barry K."/>
            <person name="Brewer H.M."/>
            <person name="Purvine S.O."/>
            <person name="Wright A.T."/>
            <person name="Boxma B."/>
            <person name="Van Alen T."/>
            <person name="Hackstein J.H."/>
            <person name="Baker S.E."/>
            <person name="Grigoriev I.V."/>
            <person name="O'Malley M.A."/>
        </authorList>
    </citation>
    <scope>NUCLEOTIDE SEQUENCE [LARGE SCALE GENOMIC DNA]</scope>
    <source>
        <strain evidence="11 12">G1</strain>
    </source>
</reference>
<keyword evidence="9" id="KW-0812">Transmembrane</keyword>
<evidence type="ECO:0000256" key="5">
    <source>
        <dbReference type="ARBA" id="ARBA00022777"/>
    </source>
</evidence>
<comment type="caution">
    <text evidence="11">The sequence shown here is derived from an EMBL/GenBank/DDBJ whole genome shotgun (WGS) entry which is preliminary data.</text>
</comment>
<dbReference type="EC" id="2.7.11.1" evidence="1"/>
<dbReference type="PANTHER" id="PTHR22967">
    <property type="entry name" value="SERINE/THREONINE PROTEIN KINASE"/>
    <property type="match status" value="1"/>
</dbReference>
<dbReference type="GO" id="GO:0004674">
    <property type="term" value="F:protein serine/threonine kinase activity"/>
    <property type="evidence" value="ECO:0007669"/>
    <property type="project" value="UniProtKB-KW"/>
</dbReference>
<dbReference type="OrthoDB" id="2018507at2759"/>
<dbReference type="InterPro" id="IPR000719">
    <property type="entry name" value="Prot_kinase_dom"/>
</dbReference>
<dbReference type="AlphaFoldDB" id="A0A1Y2F340"/>
<name>A0A1Y2F340_9FUNG</name>
<keyword evidence="9" id="KW-0472">Membrane</keyword>
<comment type="catalytic activity">
    <reaction evidence="8">
        <text>L-seryl-[protein] + ATP = O-phospho-L-seryl-[protein] + ADP + H(+)</text>
        <dbReference type="Rhea" id="RHEA:17989"/>
        <dbReference type="Rhea" id="RHEA-COMP:9863"/>
        <dbReference type="Rhea" id="RHEA-COMP:11604"/>
        <dbReference type="ChEBI" id="CHEBI:15378"/>
        <dbReference type="ChEBI" id="CHEBI:29999"/>
        <dbReference type="ChEBI" id="CHEBI:30616"/>
        <dbReference type="ChEBI" id="CHEBI:83421"/>
        <dbReference type="ChEBI" id="CHEBI:456216"/>
        <dbReference type="EC" id="2.7.11.1"/>
    </reaction>
</comment>
<dbReference type="GO" id="GO:0005524">
    <property type="term" value="F:ATP binding"/>
    <property type="evidence" value="ECO:0007669"/>
    <property type="project" value="UniProtKB-KW"/>
</dbReference>
<evidence type="ECO:0000256" key="3">
    <source>
        <dbReference type="ARBA" id="ARBA00022679"/>
    </source>
</evidence>
<keyword evidence="3" id="KW-0808">Transferase</keyword>
<evidence type="ECO:0000259" key="10">
    <source>
        <dbReference type="PROSITE" id="PS50011"/>
    </source>
</evidence>
<keyword evidence="6" id="KW-0067">ATP-binding</keyword>
<feature type="transmembrane region" description="Helical" evidence="9">
    <location>
        <begin position="321"/>
        <end position="340"/>
    </location>
</feature>
<dbReference type="PROSITE" id="PS50011">
    <property type="entry name" value="PROTEIN_KINASE_DOM"/>
    <property type="match status" value="1"/>
</dbReference>
<accession>A0A1Y2F340</accession>
<evidence type="ECO:0000256" key="2">
    <source>
        <dbReference type="ARBA" id="ARBA00022527"/>
    </source>
</evidence>
<dbReference type="InterPro" id="IPR008271">
    <property type="entry name" value="Ser/Thr_kinase_AS"/>
</dbReference>
<evidence type="ECO:0000256" key="4">
    <source>
        <dbReference type="ARBA" id="ARBA00022741"/>
    </source>
</evidence>
<proteinExistence type="predicted"/>
<protein>
    <recommendedName>
        <fullName evidence="1">non-specific serine/threonine protein kinase</fullName>
        <ecNumber evidence="1">2.7.11.1</ecNumber>
    </recommendedName>
</protein>
<evidence type="ECO:0000313" key="11">
    <source>
        <dbReference type="EMBL" id="ORY78310.1"/>
    </source>
</evidence>
<sequence>MGENPFRQITVPQGTIPPGTYITIGQYQVMIERHLAEGGFAHVYVVQGRSGKKAVLKQTIVPDQEQIPIFQREINFMKSVSGNENIVQFFDSKIRARSKSEGEGYEVLILMEYCSEGHVVDLMNTRLKVRLTEKEIINIFFSVCKAVAHLHYQNPPIIHRDIKVENVLITSDGKYKLCDFGSATTEIIPPNKSLNIQEIRSLEEDIQKYTTIQYRSPEMCDLYQRRGLNEKVDIWALGVMLYKLCYYVTPFEDGNTLAVLNGSYTKPQSPPYSSHIHHLLDITLVVEPSVRANIYDVLSYLSSILGVPCPITNVNLLIVNFYHILKVLFLRFFFFFFFFLI</sequence>
<dbReference type="Proteomes" id="UP000193920">
    <property type="component" value="Unassembled WGS sequence"/>
</dbReference>
<dbReference type="PROSITE" id="PS00108">
    <property type="entry name" value="PROTEIN_KINASE_ST"/>
    <property type="match status" value="1"/>
</dbReference>
<evidence type="ECO:0000256" key="1">
    <source>
        <dbReference type="ARBA" id="ARBA00012513"/>
    </source>
</evidence>
<dbReference type="STRING" id="1754190.A0A1Y2F340"/>
<dbReference type="GO" id="GO:0007015">
    <property type="term" value="P:actin filament organization"/>
    <property type="evidence" value="ECO:0007669"/>
    <property type="project" value="TreeGrafter"/>
</dbReference>
<keyword evidence="9" id="KW-1133">Transmembrane helix</keyword>
<dbReference type="PANTHER" id="PTHR22967:SF57">
    <property type="entry name" value="AUXILIN, ISOFORM A-RELATED"/>
    <property type="match status" value="1"/>
</dbReference>
<dbReference type="SUPFAM" id="SSF56112">
    <property type="entry name" value="Protein kinase-like (PK-like)"/>
    <property type="match status" value="1"/>
</dbReference>
<dbReference type="GO" id="GO:0000147">
    <property type="term" value="P:actin cortical patch assembly"/>
    <property type="evidence" value="ECO:0007669"/>
    <property type="project" value="TreeGrafter"/>
</dbReference>
<dbReference type="Pfam" id="PF00069">
    <property type="entry name" value="Pkinase"/>
    <property type="match status" value="1"/>
</dbReference>